<dbReference type="GO" id="GO:0043296">
    <property type="term" value="C:apical junction complex"/>
    <property type="evidence" value="ECO:0007669"/>
    <property type="project" value="TreeGrafter"/>
</dbReference>
<dbReference type="GO" id="GO:0030010">
    <property type="term" value="P:establishment of cell polarity"/>
    <property type="evidence" value="ECO:0007669"/>
    <property type="project" value="TreeGrafter"/>
</dbReference>
<dbReference type="GO" id="GO:0045197">
    <property type="term" value="P:establishment or maintenance of epithelial cell apical/basal polarity"/>
    <property type="evidence" value="ECO:0007669"/>
    <property type="project" value="TreeGrafter"/>
</dbReference>
<protein>
    <submittedName>
        <fullName evidence="2">Uncharacterized protein</fullName>
    </submittedName>
</protein>
<name>A0A060YZN8_ONCMY</name>
<reference evidence="2" key="2">
    <citation type="submission" date="2014-03" db="EMBL/GenBank/DDBJ databases">
        <authorList>
            <person name="Genoscope - CEA"/>
        </authorList>
    </citation>
    <scope>NUCLEOTIDE SEQUENCE</scope>
</reference>
<accession>A0A060YZN8</accession>
<dbReference type="GO" id="GO:0005938">
    <property type="term" value="C:cell cortex"/>
    <property type="evidence" value="ECO:0007669"/>
    <property type="project" value="TreeGrafter"/>
</dbReference>
<dbReference type="PANTHER" id="PTHR16484:SF10">
    <property type="entry name" value="PARTITIONING DEFECTIVE 3 HOMOLOG"/>
    <property type="match status" value="1"/>
</dbReference>
<dbReference type="GO" id="GO:0008104">
    <property type="term" value="P:intracellular protein localization"/>
    <property type="evidence" value="ECO:0007669"/>
    <property type="project" value="TreeGrafter"/>
</dbReference>
<organism evidence="2 3">
    <name type="scientific">Oncorhynchus mykiss</name>
    <name type="common">Rainbow trout</name>
    <name type="synonym">Salmo gairdneri</name>
    <dbReference type="NCBI Taxonomy" id="8022"/>
    <lineage>
        <taxon>Eukaryota</taxon>
        <taxon>Metazoa</taxon>
        <taxon>Chordata</taxon>
        <taxon>Craniata</taxon>
        <taxon>Vertebrata</taxon>
        <taxon>Euteleostomi</taxon>
        <taxon>Actinopterygii</taxon>
        <taxon>Neopterygii</taxon>
        <taxon>Teleostei</taxon>
        <taxon>Protacanthopterygii</taxon>
        <taxon>Salmoniformes</taxon>
        <taxon>Salmonidae</taxon>
        <taxon>Salmoninae</taxon>
        <taxon>Oncorhynchus</taxon>
    </lineage>
</organism>
<proteinExistence type="predicted"/>
<dbReference type="GO" id="GO:0016324">
    <property type="term" value="C:apical plasma membrane"/>
    <property type="evidence" value="ECO:0007669"/>
    <property type="project" value="TreeGrafter"/>
</dbReference>
<dbReference type="InterPro" id="IPR052213">
    <property type="entry name" value="PAR3"/>
</dbReference>
<dbReference type="STRING" id="8022.A0A060YZN8"/>
<dbReference type="GO" id="GO:0051660">
    <property type="term" value="P:establishment of centrosome localization"/>
    <property type="evidence" value="ECO:0007669"/>
    <property type="project" value="TreeGrafter"/>
</dbReference>
<feature type="compositionally biased region" description="Polar residues" evidence="1">
    <location>
        <begin position="127"/>
        <end position="156"/>
    </location>
</feature>
<dbReference type="GO" id="GO:0005912">
    <property type="term" value="C:adherens junction"/>
    <property type="evidence" value="ECO:0007669"/>
    <property type="project" value="TreeGrafter"/>
</dbReference>
<dbReference type="GO" id="GO:0007155">
    <property type="term" value="P:cell adhesion"/>
    <property type="evidence" value="ECO:0007669"/>
    <property type="project" value="TreeGrafter"/>
</dbReference>
<sequence length="215" mass="23776">MMCVSDSSPLYSRAQNMFRQAMRSPVILFHVVPASMKSQYEQLSQEELSPPCPRGERGNRGSFTSSQASDPQAPQPGERGSLVVHGGVGLDHNPQRMSSRSRPHPIPIPNIKHQNHGPLPQRVPDQRFSTSLPHSGSNNVSSAPSPSLQRKVSANPTAGYLKKTGRRLNIQLKKGKHTQACRMHTQTHTQTTKHYYCETIHILFGGIFIGLSKVL</sequence>
<feature type="compositionally biased region" description="Polar residues" evidence="1">
    <location>
        <begin position="61"/>
        <end position="72"/>
    </location>
</feature>
<dbReference type="PaxDb" id="8022-A0A060YZN8"/>
<evidence type="ECO:0000313" key="2">
    <source>
        <dbReference type="EMBL" id="CDQ97313.1"/>
    </source>
</evidence>
<dbReference type="AlphaFoldDB" id="A0A060YZN8"/>
<dbReference type="GO" id="GO:0000226">
    <property type="term" value="P:microtubule cytoskeleton organization"/>
    <property type="evidence" value="ECO:0007669"/>
    <property type="project" value="TreeGrafter"/>
</dbReference>
<gene>
    <name evidence="2" type="ORF">GSONMT00029241001</name>
</gene>
<reference evidence="2" key="1">
    <citation type="journal article" date="2014" name="Nat. Commun.">
        <title>The rainbow trout genome provides novel insights into evolution after whole-genome duplication in vertebrates.</title>
        <authorList>
            <person name="Berthelot C."/>
            <person name="Brunet F."/>
            <person name="Chalopin D."/>
            <person name="Juanchich A."/>
            <person name="Bernard M."/>
            <person name="Noel B."/>
            <person name="Bento P."/>
            <person name="Da Silva C."/>
            <person name="Labadie K."/>
            <person name="Alberti A."/>
            <person name="Aury J.M."/>
            <person name="Louis A."/>
            <person name="Dehais P."/>
            <person name="Bardou P."/>
            <person name="Montfort J."/>
            <person name="Klopp C."/>
            <person name="Cabau C."/>
            <person name="Gaspin C."/>
            <person name="Thorgaard G.H."/>
            <person name="Boussaha M."/>
            <person name="Quillet E."/>
            <person name="Guyomard R."/>
            <person name="Galiana D."/>
            <person name="Bobe J."/>
            <person name="Volff J.N."/>
            <person name="Genet C."/>
            <person name="Wincker P."/>
            <person name="Jaillon O."/>
            <person name="Roest Crollius H."/>
            <person name="Guiguen Y."/>
        </authorList>
    </citation>
    <scope>NUCLEOTIDE SEQUENCE [LARGE SCALE GENOMIC DNA]</scope>
</reference>
<feature type="region of interest" description="Disordered" evidence="1">
    <location>
        <begin position="42"/>
        <end position="159"/>
    </location>
</feature>
<dbReference type="Proteomes" id="UP000193380">
    <property type="component" value="Unassembled WGS sequence"/>
</dbReference>
<evidence type="ECO:0000256" key="1">
    <source>
        <dbReference type="SAM" id="MobiDB-lite"/>
    </source>
</evidence>
<dbReference type="PANTHER" id="PTHR16484">
    <property type="entry name" value="PARTITIONING DEFECTIVE 3 RELATED"/>
    <property type="match status" value="1"/>
</dbReference>
<dbReference type="GO" id="GO:0035091">
    <property type="term" value="F:phosphatidylinositol binding"/>
    <property type="evidence" value="ECO:0007669"/>
    <property type="project" value="TreeGrafter"/>
</dbReference>
<evidence type="ECO:0000313" key="3">
    <source>
        <dbReference type="Proteomes" id="UP000193380"/>
    </source>
</evidence>
<dbReference type="EMBL" id="FR930001">
    <property type="protein sequence ID" value="CDQ97313.1"/>
    <property type="molecule type" value="Genomic_DNA"/>
</dbReference>